<comment type="caution">
    <text evidence="1">The sequence shown here is derived from an EMBL/GenBank/DDBJ whole genome shotgun (WGS) entry which is preliminary data.</text>
</comment>
<organism evidence="1 2">
    <name type="scientific">Thermostichus vulcanus str. 'Rupite'</name>
    <dbReference type="NCBI Taxonomy" id="2813851"/>
    <lineage>
        <taxon>Bacteria</taxon>
        <taxon>Bacillati</taxon>
        <taxon>Cyanobacteriota</taxon>
        <taxon>Cyanophyceae</taxon>
        <taxon>Thermostichales</taxon>
        <taxon>Thermostichaceae</taxon>
        <taxon>Thermostichus</taxon>
    </lineage>
</organism>
<keyword evidence="2" id="KW-1185">Reference proteome</keyword>
<protein>
    <submittedName>
        <fullName evidence="1">Uncharacterized protein</fullName>
    </submittedName>
</protein>
<reference evidence="1" key="1">
    <citation type="submission" date="2021-02" db="EMBL/GenBank/DDBJ databases">
        <title>The CRISPR/cas machinery reduction and long-range gene transfer in the hot spring cyanobacterium Synechococcus.</title>
        <authorList>
            <person name="Dvorak P."/>
            <person name="Jahodarova E."/>
            <person name="Hasler P."/>
            <person name="Poulickova A."/>
        </authorList>
    </citation>
    <scope>NUCLEOTIDE SEQUENCE</scope>
    <source>
        <strain evidence="1">Rupite</strain>
    </source>
</reference>
<proteinExistence type="predicted"/>
<evidence type="ECO:0000313" key="1">
    <source>
        <dbReference type="EMBL" id="MCJ2542056.1"/>
    </source>
</evidence>
<dbReference type="Proteomes" id="UP000830835">
    <property type="component" value="Unassembled WGS sequence"/>
</dbReference>
<accession>A0ABT0C8C9</accession>
<dbReference type="EMBL" id="JAFIRA010000006">
    <property type="protein sequence ID" value="MCJ2542056.1"/>
    <property type="molecule type" value="Genomic_DNA"/>
</dbReference>
<gene>
    <name evidence="1" type="ORF">JX360_03905</name>
</gene>
<evidence type="ECO:0000313" key="2">
    <source>
        <dbReference type="Proteomes" id="UP000830835"/>
    </source>
</evidence>
<name>A0ABT0C8C9_THEVL</name>
<sequence>MMQDRDPALSAAIQALIEAMQRRDVPAVAQQVNGLAPSERSKVLTPALEHLAEVDPASAQWFVRYLMDPRAKAQLQEGILKAAQEYLQEAGFVEGTDYEIKGGVLSISRKALPYAAPDDDPFGQLLLAECCELRD</sequence>